<protein>
    <submittedName>
        <fullName evidence="1">Uncharacterized protein</fullName>
    </submittedName>
</protein>
<dbReference type="RefSeq" id="WP_062494297.1">
    <property type="nucleotide sequence ID" value="NZ_LHZB01000099.1"/>
</dbReference>
<gene>
    <name evidence="1" type="ORF">AD929_03265</name>
</gene>
<dbReference type="Proteomes" id="UP000075573">
    <property type="component" value="Unassembled WGS sequence"/>
</dbReference>
<sequence>MNVRQLLQTLSLQQIPALVQAVLDGTIRDMDGYEKGERAWSQRKTLKAETTVEFGGYATQMRIHLSVSTAENTADSRARLQTIWHRWFEDGRTAASEAVHVEGPSMFPAFVIPLHGGSVLIGALEDGDLFIQLNDRAAASVPEPPHGDGIGYLGEPGCFETPGVRLELINGQMTIAGAYPNLKPREIRALGRPVEMALRRINANLMVVGFRFNGFTKGWVDCPFSLSIIPADRRNLHPAGMDGRLPFVLRMADFGTMEVLYERPVRPTQAFSEALLELIEEQAAQSDGYDAEAYRRDVQELHIRFPTPDLVFDGPDIIRCIAGR</sequence>
<accession>A0A149QYG4</accession>
<dbReference type="EMBL" id="LHZB01000099">
    <property type="protein sequence ID" value="KXV02311.1"/>
    <property type="molecule type" value="Genomic_DNA"/>
</dbReference>
<evidence type="ECO:0000313" key="2">
    <source>
        <dbReference type="Proteomes" id="UP000075573"/>
    </source>
</evidence>
<reference evidence="1 2" key="1">
    <citation type="submission" date="2015-06" db="EMBL/GenBank/DDBJ databases">
        <title>Improved classification and identification of acetic acid bacteria using matrix-assisted laser desorption/ionization time-of-flight mass spectrometry; Gluconobacter nephelii and Gluconobacter uchimurae are later heterotypic synonyms of Gluconobacter japonicus and Gluconobacter oxydans, respectively.</title>
        <authorList>
            <person name="Li L."/>
            <person name="Cleenwerck I."/>
            <person name="De Vuyst L."/>
            <person name="Vandamme P."/>
        </authorList>
    </citation>
    <scope>NUCLEOTIDE SEQUENCE [LARGE SCALE GENOMIC DNA]</scope>
    <source>
        <strain evidence="1 2">LMG 1764</strain>
    </source>
</reference>
<name>A0A149QYG4_9PROT</name>
<proteinExistence type="predicted"/>
<dbReference type="AlphaFoldDB" id="A0A149QYG4"/>
<dbReference type="PATRIC" id="fig|442.7.peg.2013"/>
<comment type="caution">
    <text evidence="1">The sequence shown here is derived from an EMBL/GenBank/DDBJ whole genome shotgun (WGS) entry which is preliminary data.</text>
</comment>
<organism evidence="1 2">
    <name type="scientific">Gluconobacter potus</name>
    <dbReference type="NCBI Taxonomy" id="2724927"/>
    <lineage>
        <taxon>Bacteria</taxon>
        <taxon>Pseudomonadati</taxon>
        <taxon>Pseudomonadota</taxon>
        <taxon>Alphaproteobacteria</taxon>
        <taxon>Acetobacterales</taxon>
        <taxon>Acetobacteraceae</taxon>
        <taxon>Gluconobacter</taxon>
    </lineage>
</organism>
<evidence type="ECO:0000313" key="1">
    <source>
        <dbReference type="EMBL" id="KXV02311.1"/>
    </source>
</evidence>